<keyword evidence="12" id="KW-0458">Lysosome</keyword>
<keyword evidence="3" id="KW-0813">Transport</keyword>
<dbReference type="GeneTree" id="ENSGT00940000158360"/>
<evidence type="ECO:0000256" key="13">
    <source>
        <dbReference type="ARBA" id="ARBA00037797"/>
    </source>
</evidence>
<evidence type="ECO:0000256" key="10">
    <source>
        <dbReference type="ARBA" id="ARBA00023157"/>
    </source>
</evidence>
<evidence type="ECO:0000313" key="19">
    <source>
        <dbReference type="Ensembl" id="ENSECAP00000012741.2"/>
    </source>
</evidence>
<evidence type="ECO:0000256" key="3">
    <source>
        <dbReference type="ARBA" id="ARBA00022448"/>
    </source>
</evidence>
<protein>
    <recommendedName>
        <fullName evidence="15">Transmembrane protein 106B</fullName>
    </recommendedName>
</protein>
<evidence type="ECO:0000256" key="11">
    <source>
        <dbReference type="ARBA" id="ARBA00023180"/>
    </source>
</evidence>
<evidence type="ECO:0000313" key="21">
    <source>
        <dbReference type="VGNC" id="VGNC:24177"/>
    </source>
</evidence>
<dbReference type="GO" id="GO:0005765">
    <property type="term" value="C:lysosomal membrane"/>
    <property type="evidence" value="ECO:0007669"/>
    <property type="project" value="UniProtKB-SubCell"/>
</dbReference>
<dbReference type="Ensembl" id="ENSECAT00000015810.4">
    <property type="protein sequence ID" value="ENSECAP00000012741.2"/>
    <property type="gene ID" value="ENSECAG00000014967.4"/>
</dbReference>
<keyword evidence="7" id="KW-0735">Signal-anchor</keyword>
<keyword evidence="6" id="KW-0967">Endosome</keyword>
<reference evidence="19" key="3">
    <citation type="submission" date="2025-09" db="UniProtKB">
        <authorList>
            <consortium name="Ensembl"/>
        </authorList>
    </citation>
    <scope>IDENTIFICATION</scope>
    <source>
        <strain evidence="19">Thoroughbred</strain>
    </source>
</reference>
<organism evidence="19 20">
    <name type="scientific">Equus caballus</name>
    <name type="common">Horse</name>
    <dbReference type="NCBI Taxonomy" id="9796"/>
    <lineage>
        <taxon>Eukaryota</taxon>
        <taxon>Metazoa</taxon>
        <taxon>Chordata</taxon>
        <taxon>Craniata</taxon>
        <taxon>Vertebrata</taxon>
        <taxon>Euteleostomi</taxon>
        <taxon>Mammalia</taxon>
        <taxon>Eutheria</taxon>
        <taxon>Laurasiatheria</taxon>
        <taxon>Perissodactyla</taxon>
        <taxon>Equidae</taxon>
        <taxon>Equus</taxon>
    </lineage>
</organism>
<sequence length="292" mass="33209">MELVKGIWSNSKGEEIDMGKSFSHLTLHSNKEEAYDGVTSTENMRNGLVNSEVHNEDGRNGDVSQFPYVEFTGRDSVTCPTCQGTGRIPRGQENQLVALIPYSDQRLRPRRTKLYVMASVFVCLLLSGLAVFFLFPRSIDVKYIGVKSAYVSYDVQKRTIYLNITNTLNITNNNYYSVEVENITAQVQFSKTVIGKARLNNITIIGPLDMKQIDYTVPTVIAEEMSYMFDFCTLISIKVHNIVLMMQVTVTTTYFGHSEQISQERYQYVDCGRNTTYQLGQSEYLNVLQPQQ</sequence>
<dbReference type="PANTHER" id="PTHR28556">
    <property type="entry name" value="TRANSMEMBRANE PROTEIN 106B"/>
    <property type="match status" value="1"/>
</dbReference>
<evidence type="ECO:0000256" key="12">
    <source>
        <dbReference type="ARBA" id="ARBA00023228"/>
    </source>
</evidence>
<evidence type="ECO:0000256" key="7">
    <source>
        <dbReference type="ARBA" id="ARBA00022968"/>
    </source>
</evidence>
<feature type="domain" description="Transmembrane protein 106 N-terminal" evidence="18">
    <location>
        <begin position="19"/>
        <end position="113"/>
    </location>
</feature>
<dbReference type="PANTHER" id="PTHR28556:SF1">
    <property type="entry name" value="TRANSMEMBRANE PROTEIN 106B"/>
    <property type="match status" value="1"/>
</dbReference>
<dbReference type="InterPro" id="IPR048509">
    <property type="entry name" value="TMEM106_C"/>
</dbReference>
<evidence type="ECO:0000256" key="4">
    <source>
        <dbReference type="ARBA" id="ARBA00022475"/>
    </source>
</evidence>
<dbReference type="Proteomes" id="UP000002281">
    <property type="component" value="Chromosome 4"/>
</dbReference>
<evidence type="ECO:0000259" key="18">
    <source>
        <dbReference type="Pfam" id="PF21002"/>
    </source>
</evidence>
<evidence type="ECO:0000256" key="9">
    <source>
        <dbReference type="ARBA" id="ARBA00023136"/>
    </source>
</evidence>
<dbReference type="InParanoid" id="F7C586"/>
<evidence type="ECO:0000256" key="5">
    <source>
        <dbReference type="ARBA" id="ARBA00022692"/>
    </source>
</evidence>
<evidence type="ECO:0000256" key="14">
    <source>
        <dbReference type="ARBA" id="ARBA00037874"/>
    </source>
</evidence>
<gene>
    <name evidence="19 21" type="primary">TMEM106B</name>
</gene>
<proteinExistence type="inferred from homology"/>
<accession>F7C586</accession>
<evidence type="ECO:0000256" key="6">
    <source>
        <dbReference type="ARBA" id="ARBA00022753"/>
    </source>
</evidence>
<dbReference type="GO" id="GO:0048813">
    <property type="term" value="P:dendrite morphogenesis"/>
    <property type="evidence" value="ECO:0007669"/>
    <property type="project" value="Ensembl"/>
</dbReference>
<dbReference type="Pfam" id="PF07092">
    <property type="entry name" value="TMEM106"/>
    <property type="match status" value="1"/>
</dbReference>
<dbReference type="FunCoup" id="F7C586">
    <property type="interactions" value="1149"/>
</dbReference>
<keyword evidence="20" id="KW-1185">Reference proteome</keyword>
<dbReference type="HOGENOM" id="CLU_089337_2_0_1"/>
<evidence type="ECO:0000259" key="17">
    <source>
        <dbReference type="Pfam" id="PF07092"/>
    </source>
</evidence>
<dbReference type="PaxDb" id="9796-ENSECAP00000012741"/>
<comment type="similarity">
    <text evidence="2">Belongs to the TMEM106 family.</text>
</comment>
<reference evidence="19" key="2">
    <citation type="submission" date="2025-08" db="UniProtKB">
        <authorList>
            <consortium name="Ensembl"/>
        </authorList>
    </citation>
    <scope>IDENTIFICATION</scope>
    <source>
        <strain evidence="19">Thoroughbred</strain>
    </source>
</reference>
<feature type="domain" description="Transmembrane protein 106 C-terminal" evidence="17">
    <location>
        <begin position="136"/>
        <end position="276"/>
    </location>
</feature>
<dbReference type="InterPro" id="IPR048511">
    <property type="entry name" value="TMEM106_N"/>
</dbReference>
<evidence type="ECO:0000256" key="1">
    <source>
        <dbReference type="ARBA" id="ARBA00004401"/>
    </source>
</evidence>
<keyword evidence="9 16" id="KW-0472">Membrane</keyword>
<keyword evidence="11" id="KW-0325">Glycoprotein</keyword>
<name>F7C586_HORSE</name>
<comment type="subcellular location">
    <subcellularLocation>
        <location evidence="1">Cell membrane</location>
        <topology evidence="1">Single-pass type II membrane protein</topology>
    </subcellularLocation>
    <subcellularLocation>
        <location evidence="13">Late endosome membrane</location>
        <topology evidence="13">Single-pass type II membrane protein</topology>
    </subcellularLocation>
    <subcellularLocation>
        <location evidence="14">Lysosome membrane</location>
        <topology evidence="14">Single-pass type II membrane protein</topology>
    </subcellularLocation>
</comment>
<dbReference type="AlphaFoldDB" id="F7C586"/>
<evidence type="ECO:0000256" key="15">
    <source>
        <dbReference type="ARBA" id="ARBA00039156"/>
    </source>
</evidence>
<evidence type="ECO:0000256" key="2">
    <source>
        <dbReference type="ARBA" id="ARBA00008111"/>
    </source>
</evidence>
<keyword evidence="8 16" id="KW-1133">Transmembrane helix</keyword>
<dbReference type="VGNC" id="VGNC:24177">
    <property type="gene designation" value="TMEM106B"/>
</dbReference>
<dbReference type="STRING" id="9796.ENSECAP00000012741"/>
<dbReference type="InterPro" id="IPR009790">
    <property type="entry name" value="TMEM106"/>
</dbReference>
<keyword evidence="4" id="KW-1003">Cell membrane</keyword>
<reference evidence="19 20" key="1">
    <citation type="journal article" date="2009" name="Science">
        <title>Genome sequence, comparative analysis, and population genetics of the domestic horse.</title>
        <authorList>
            <consortium name="Broad Institute Genome Sequencing Platform"/>
            <consortium name="Broad Institute Whole Genome Assembly Team"/>
            <person name="Wade C.M."/>
            <person name="Giulotto E."/>
            <person name="Sigurdsson S."/>
            <person name="Zoli M."/>
            <person name="Gnerre S."/>
            <person name="Imsland F."/>
            <person name="Lear T.L."/>
            <person name="Adelson D.L."/>
            <person name="Bailey E."/>
            <person name="Bellone R.R."/>
            <person name="Bloecker H."/>
            <person name="Distl O."/>
            <person name="Edgar R.C."/>
            <person name="Garber M."/>
            <person name="Leeb T."/>
            <person name="Mauceli E."/>
            <person name="MacLeod J.N."/>
            <person name="Penedo M.C.T."/>
            <person name="Raison J.M."/>
            <person name="Sharpe T."/>
            <person name="Vogel J."/>
            <person name="Andersson L."/>
            <person name="Antczak D.F."/>
            <person name="Biagi T."/>
            <person name="Binns M.M."/>
            <person name="Chowdhary B.P."/>
            <person name="Coleman S.J."/>
            <person name="Della Valle G."/>
            <person name="Fryc S."/>
            <person name="Guerin G."/>
            <person name="Hasegawa T."/>
            <person name="Hill E.W."/>
            <person name="Jurka J."/>
            <person name="Kiialainen A."/>
            <person name="Lindgren G."/>
            <person name="Liu J."/>
            <person name="Magnani E."/>
            <person name="Mickelson J.R."/>
            <person name="Murray J."/>
            <person name="Nergadze S.G."/>
            <person name="Onofrio R."/>
            <person name="Pedroni S."/>
            <person name="Piras M.F."/>
            <person name="Raudsepp T."/>
            <person name="Rocchi M."/>
            <person name="Roeed K.H."/>
            <person name="Ryder O.A."/>
            <person name="Searle S."/>
            <person name="Skow L."/>
            <person name="Swinburne J.E."/>
            <person name="Syvaenen A.C."/>
            <person name="Tozaki T."/>
            <person name="Valberg S.J."/>
            <person name="Vaudin M."/>
            <person name="White J.R."/>
            <person name="Zody M.C."/>
            <person name="Lander E.S."/>
            <person name="Lindblad-Toh K."/>
        </authorList>
    </citation>
    <scope>NUCLEOTIDE SEQUENCE [LARGE SCALE GENOMIC DNA]</scope>
    <source>
        <strain evidence="19 20">Thoroughbred</strain>
    </source>
</reference>
<dbReference type="GO" id="GO:0051117">
    <property type="term" value="F:ATPase binding"/>
    <property type="evidence" value="ECO:0007669"/>
    <property type="project" value="Ensembl"/>
</dbReference>
<dbReference type="GO" id="GO:0005886">
    <property type="term" value="C:plasma membrane"/>
    <property type="evidence" value="ECO:0007669"/>
    <property type="project" value="UniProtKB-SubCell"/>
</dbReference>
<keyword evidence="5 16" id="KW-0812">Transmembrane</keyword>
<feature type="transmembrane region" description="Helical" evidence="16">
    <location>
        <begin position="114"/>
        <end position="135"/>
    </location>
</feature>
<evidence type="ECO:0000256" key="16">
    <source>
        <dbReference type="SAM" id="Phobius"/>
    </source>
</evidence>
<dbReference type="Pfam" id="PF21002">
    <property type="entry name" value="TMEM106_N"/>
    <property type="match status" value="1"/>
</dbReference>
<evidence type="ECO:0000256" key="8">
    <source>
        <dbReference type="ARBA" id="ARBA00022989"/>
    </source>
</evidence>
<keyword evidence="10" id="KW-1015">Disulfide bond</keyword>
<dbReference type="Bgee" id="ENSECAG00000014967">
    <property type="expression patterns" value="Expressed in spinal cord and 23 other cell types or tissues"/>
</dbReference>
<evidence type="ECO:0000313" key="20">
    <source>
        <dbReference type="Proteomes" id="UP000002281"/>
    </source>
</evidence>
<dbReference type="GO" id="GO:0031902">
    <property type="term" value="C:late endosome membrane"/>
    <property type="evidence" value="ECO:0007669"/>
    <property type="project" value="UniProtKB-SubCell"/>
</dbReference>
<dbReference type="GO" id="GO:0032418">
    <property type="term" value="P:lysosome localization"/>
    <property type="evidence" value="ECO:0007669"/>
    <property type="project" value="Ensembl"/>
</dbReference>
<dbReference type="SUPFAM" id="SSF117070">
    <property type="entry name" value="LEA14-like"/>
    <property type="match status" value="1"/>
</dbReference>